<dbReference type="AlphaFoldDB" id="A0A106BHI8"/>
<dbReference type="InterPro" id="IPR036388">
    <property type="entry name" value="WH-like_DNA-bd_sf"/>
</dbReference>
<dbReference type="Proteomes" id="UP000064243">
    <property type="component" value="Unassembled WGS sequence"/>
</dbReference>
<dbReference type="SUPFAM" id="SSF46785">
    <property type="entry name" value="Winged helix' DNA-binding domain"/>
    <property type="match status" value="1"/>
</dbReference>
<evidence type="ECO:0000313" key="1">
    <source>
        <dbReference type="EMBL" id="KVW92647.1"/>
    </source>
</evidence>
<protein>
    <submittedName>
        <fullName evidence="1">Uncharacterized protein</fullName>
    </submittedName>
</protein>
<comment type="caution">
    <text evidence="1">The sequence shown here is derived from an EMBL/GenBank/DDBJ whole genome shotgun (WGS) entry which is preliminary data.</text>
</comment>
<proteinExistence type="predicted"/>
<evidence type="ECO:0000313" key="2">
    <source>
        <dbReference type="Proteomes" id="UP000064243"/>
    </source>
</evidence>
<gene>
    <name evidence="1" type="ORF">ABW22_15845</name>
</gene>
<accession>A0A106BHI8</accession>
<dbReference type="EMBL" id="LDUG01000056">
    <property type="protein sequence ID" value="KVW92647.1"/>
    <property type="molecule type" value="Genomic_DNA"/>
</dbReference>
<dbReference type="Pfam" id="PF25212">
    <property type="entry name" value="HVO_A0114"/>
    <property type="match status" value="1"/>
</dbReference>
<organism evidence="1 2">
    <name type="scientific">Thiobacillus denitrificans</name>
    <dbReference type="NCBI Taxonomy" id="36861"/>
    <lineage>
        <taxon>Bacteria</taxon>
        <taxon>Pseudomonadati</taxon>
        <taxon>Pseudomonadota</taxon>
        <taxon>Betaproteobacteria</taxon>
        <taxon>Nitrosomonadales</taxon>
        <taxon>Thiobacillaceae</taxon>
        <taxon>Thiobacillus</taxon>
    </lineage>
</organism>
<dbReference type="PATRIC" id="fig|36861.3.peg.3031"/>
<sequence>MHQAAKSGRVQQATFSYASPELLFSEISPKRWGVLEAMSGAGELSLREVARRLERDVKSVHRDVHTLLEIGLLEKTESGKIVCPFDKVRVDFTLAQAA</sequence>
<dbReference type="Gene3D" id="1.10.10.10">
    <property type="entry name" value="Winged helix-like DNA-binding domain superfamily/Winged helix DNA-binding domain"/>
    <property type="match status" value="1"/>
</dbReference>
<name>A0A106BHI8_THIDE</name>
<reference evidence="1 2" key="1">
    <citation type="journal article" date="2015" name="Appl. Environ. Microbiol.">
        <title>Aerobic and Anaerobic Thiosulfate Oxidation by a Cold-Adapted, Subglacial Chemoautotroph.</title>
        <authorList>
            <person name="Harrold Z.R."/>
            <person name="Skidmore M.L."/>
            <person name="Hamilton T.L."/>
            <person name="Desch L."/>
            <person name="Amada K."/>
            <person name="van Gelder W."/>
            <person name="Glover K."/>
            <person name="Roden E.E."/>
            <person name="Boyd E.S."/>
        </authorList>
    </citation>
    <scope>NUCLEOTIDE SEQUENCE [LARGE SCALE GENOMIC DNA]</scope>
    <source>
        <strain evidence="1 2">RG</strain>
    </source>
</reference>
<dbReference type="InterPro" id="IPR036390">
    <property type="entry name" value="WH_DNA-bd_sf"/>
</dbReference>
<keyword evidence="2" id="KW-1185">Reference proteome</keyword>